<dbReference type="PANTHER" id="PTHR42896">
    <property type="entry name" value="XYLULOSE-1,5-BISPHOSPHATE (XUBP) PHOSPHATASE"/>
    <property type="match status" value="1"/>
</dbReference>
<comment type="caution">
    <text evidence="1">The sequence shown here is derived from an EMBL/GenBank/DDBJ whole genome shotgun (WGS) entry which is preliminary data.</text>
</comment>
<dbReference type="Proteomes" id="UP001190700">
    <property type="component" value="Unassembled WGS sequence"/>
</dbReference>
<evidence type="ECO:0000313" key="1">
    <source>
        <dbReference type="EMBL" id="KAK3249208.1"/>
    </source>
</evidence>
<dbReference type="AlphaFoldDB" id="A0AAE0C6A6"/>
<dbReference type="SUPFAM" id="SSF56784">
    <property type="entry name" value="HAD-like"/>
    <property type="match status" value="1"/>
</dbReference>
<proteinExistence type="predicted"/>
<gene>
    <name evidence="1" type="ORF">CYMTET_41355</name>
</gene>
<organism evidence="1 2">
    <name type="scientific">Cymbomonas tetramitiformis</name>
    <dbReference type="NCBI Taxonomy" id="36881"/>
    <lineage>
        <taxon>Eukaryota</taxon>
        <taxon>Viridiplantae</taxon>
        <taxon>Chlorophyta</taxon>
        <taxon>Pyramimonadophyceae</taxon>
        <taxon>Pyramimonadales</taxon>
        <taxon>Pyramimonadaceae</taxon>
        <taxon>Cymbomonas</taxon>
    </lineage>
</organism>
<dbReference type="InterPro" id="IPR044999">
    <property type="entry name" value="CbbY-like"/>
</dbReference>
<sequence>MAPMLLSMRGSPCTHANATVRANTTELPSCYRSRVGISTHPLRQKVSTGLWRRCQSLRARGVGQQTLAQGSSQDEPVSSTGEPARKLIVFEFDGVVVDVHEHVHLAAFNKTFKDLGLDCAHWSSQVYLDLVLQGGGSAEGMLTKFFGSVGWPTFLATSDQDAFVKRIEGLKNAAVPKLLEQNGVPMQAGAQELLQELADLPEFVVAMVTGTASDPEDRIAEAVLGSAAEGILLVNPSLLCDDEDVVADAPSRTTLQRRFAEVVQARKAEWASAAAGGLPSGVVMDSTLLGTTSQRSQISASMLSAVNPPVFAWPG</sequence>
<dbReference type="EMBL" id="LGRX02027531">
    <property type="protein sequence ID" value="KAK3249208.1"/>
    <property type="molecule type" value="Genomic_DNA"/>
</dbReference>
<dbReference type="GO" id="GO:0016787">
    <property type="term" value="F:hydrolase activity"/>
    <property type="evidence" value="ECO:0007669"/>
    <property type="project" value="InterPro"/>
</dbReference>
<dbReference type="Gene3D" id="1.10.150.240">
    <property type="entry name" value="Putative phosphatase, domain 2"/>
    <property type="match status" value="1"/>
</dbReference>
<dbReference type="PANTHER" id="PTHR42896:SF3">
    <property type="entry name" value="PROTEIN, PUTATIVE, EXPRESSED-RELATED"/>
    <property type="match status" value="1"/>
</dbReference>
<protein>
    <submittedName>
        <fullName evidence="1">Uncharacterized protein</fullName>
    </submittedName>
</protein>
<evidence type="ECO:0000313" key="2">
    <source>
        <dbReference type="Proteomes" id="UP001190700"/>
    </source>
</evidence>
<dbReference type="InterPro" id="IPR036412">
    <property type="entry name" value="HAD-like_sf"/>
</dbReference>
<dbReference type="InterPro" id="IPR023198">
    <property type="entry name" value="PGP-like_dom2"/>
</dbReference>
<reference evidence="1 2" key="1">
    <citation type="journal article" date="2015" name="Genome Biol. Evol.">
        <title>Comparative Genomics of a Bacterivorous Green Alga Reveals Evolutionary Causalities and Consequences of Phago-Mixotrophic Mode of Nutrition.</title>
        <authorList>
            <person name="Burns J.A."/>
            <person name="Paasch A."/>
            <person name="Narechania A."/>
            <person name="Kim E."/>
        </authorList>
    </citation>
    <scope>NUCLEOTIDE SEQUENCE [LARGE SCALE GENOMIC DNA]</scope>
    <source>
        <strain evidence="1 2">PLY_AMNH</strain>
    </source>
</reference>
<name>A0AAE0C6A6_9CHLO</name>
<accession>A0AAE0C6A6</accession>
<keyword evidence="2" id="KW-1185">Reference proteome</keyword>